<comment type="caution">
    <text evidence="1">The sequence shown here is derived from an EMBL/GenBank/DDBJ whole genome shotgun (WGS) entry which is preliminary data.</text>
</comment>
<name>A0A7W2D7I1_9ACTN</name>
<accession>A0A7W2D7I1</accession>
<keyword evidence="2" id="KW-1185">Reference proteome</keyword>
<dbReference type="EMBL" id="JACEQY010000052">
    <property type="protein sequence ID" value="MBA4866079.1"/>
    <property type="molecule type" value="Genomic_DNA"/>
</dbReference>
<reference evidence="1 2" key="1">
    <citation type="submission" date="2020-07" db="EMBL/GenBank/DDBJ databases">
        <title>Streptomyces isolated from Indian soil.</title>
        <authorList>
            <person name="Mandal S."/>
            <person name="Maiti P.K."/>
        </authorList>
    </citation>
    <scope>NUCLEOTIDE SEQUENCE [LARGE SCALE GENOMIC DNA]</scope>
    <source>
        <strain evidence="1 2">PSKA54</strain>
    </source>
</reference>
<evidence type="ECO:0000313" key="2">
    <source>
        <dbReference type="Proteomes" id="UP000586976"/>
    </source>
</evidence>
<sequence length="81" mass="8595">MQQNVLLYDSDRLRILAATAGSRHQVQAWVDAEAACHGPAYGATAVGVGSPLAGGPADGDDPARLRERARDHFKNLAKGQR</sequence>
<proteinExistence type="predicted"/>
<dbReference type="Proteomes" id="UP000586976">
    <property type="component" value="Unassembled WGS sequence"/>
</dbReference>
<protein>
    <submittedName>
        <fullName evidence="1">Uncharacterized protein</fullName>
    </submittedName>
</protein>
<gene>
    <name evidence="1" type="ORF">H1V43_33100</name>
</gene>
<evidence type="ECO:0000313" key="1">
    <source>
        <dbReference type="EMBL" id="MBA4866079.1"/>
    </source>
</evidence>
<organism evidence="1 2">
    <name type="scientific">Streptomyces himalayensis subsp. aureolus</name>
    <dbReference type="NCBI Taxonomy" id="2758039"/>
    <lineage>
        <taxon>Bacteria</taxon>
        <taxon>Bacillati</taxon>
        <taxon>Actinomycetota</taxon>
        <taxon>Actinomycetes</taxon>
        <taxon>Kitasatosporales</taxon>
        <taxon>Streptomycetaceae</taxon>
        <taxon>Streptomyces</taxon>
        <taxon>Streptomyces himalayensis</taxon>
    </lineage>
</organism>
<dbReference type="AlphaFoldDB" id="A0A7W2D7I1"/>